<feature type="non-terminal residue" evidence="3">
    <location>
        <position position="96"/>
    </location>
</feature>
<dbReference type="Proteomes" id="UP000504611">
    <property type="component" value="Unplaced"/>
</dbReference>
<dbReference type="GO" id="GO:0008017">
    <property type="term" value="F:microtubule binding"/>
    <property type="evidence" value="ECO:0007669"/>
    <property type="project" value="InterPro"/>
</dbReference>
<evidence type="ECO:0000313" key="2">
    <source>
        <dbReference type="Proteomes" id="UP000504611"/>
    </source>
</evidence>
<dbReference type="InterPro" id="IPR028750">
    <property type="entry name" value="CEP350/CC187"/>
</dbReference>
<gene>
    <name evidence="3" type="primary">LOC104945092</name>
</gene>
<dbReference type="PANTHER" id="PTHR13958:SF3">
    <property type="entry name" value="CAP-GLY DOMAIN-CONTAINING PROTEIN-RELATED"/>
    <property type="match status" value="1"/>
</dbReference>
<dbReference type="PANTHER" id="PTHR13958">
    <property type="entry name" value="CENTROSOME-ASSOCIATED PROTEIN 350"/>
    <property type="match status" value="1"/>
</dbReference>
<reference evidence="3" key="1">
    <citation type="submission" date="2025-08" db="UniProtKB">
        <authorList>
            <consortium name="RefSeq"/>
        </authorList>
    </citation>
    <scope>IDENTIFICATION</scope>
    <source>
        <tissue evidence="3">Muscle</tissue>
    </source>
</reference>
<dbReference type="KEGG" id="ncc:104945092"/>
<dbReference type="GO" id="GO:0005813">
    <property type="term" value="C:centrosome"/>
    <property type="evidence" value="ECO:0007669"/>
    <property type="project" value="InterPro"/>
</dbReference>
<evidence type="ECO:0000256" key="1">
    <source>
        <dbReference type="SAM" id="MobiDB-lite"/>
    </source>
</evidence>
<name>A0A6I9N4N7_9TELE</name>
<feature type="non-terminal residue" evidence="3">
    <location>
        <position position="1"/>
    </location>
</feature>
<accession>A0A6I9N4N7</accession>
<organism evidence="2 3">
    <name type="scientific">Notothenia coriiceps</name>
    <name type="common">black rockcod</name>
    <dbReference type="NCBI Taxonomy" id="8208"/>
    <lineage>
        <taxon>Eukaryota</taxon>
        <taxon>Metazoa</taxon>
        <taxon>Chordata</taxon>
        <taxon>Craniata</taxon>
        <taxon>Vertebrata</taxon>
        <taxon>Euteleostomi</taxon>
        <taxon>Actinopterygii</taxon>
        <taxon>Neopterygii</taxon>
        <taxon>Teleostei</taxon>
        <taxon>Neoteleostei</taxon>
        <taxon>Acanthomorphata</taxon>
        <taxon>Eupercaria</taxon>
        <taxon>Perciformes</taxon>
        <taxon>Notothenioidei</taxon>
        <taxon>Nototheniidae</taxon>
        <taxon>Notothenia</taxon>
    </lineage>
</organism>
<dbReference type="GeneID" id="104945092"/>
<proteinExistence type="predicted"/>
<dbReference type="AlphaFoldDB" id="A0A6I9N4N7"/>
<protein>
    <submittedName>
        <fullName evidence="3">Centrosome-associated protein 350-like</fullName>
    </submittedName>
</protein>
<feature type="compositionally biased region" description="Basic and acidic residues" evidence="1">
    <location>
        <begin position="82"/>
        <end position="96"/>
    </location>
</feature>
<feature type="region of interest" description="Disordered" evidence="1">
    <location>
        <begin position="18"/>
        <end position="96"/>
    </location>
</feature>
<dbReference type="RefSeq" id="XP_010769015.1">
    <property type="nucleotide sequence ID" value="XM_010770713.1"/>
</dbReference>
<keyword evidence="2" id="KW-1185">Reference proteome</keyword>
<evidence type="ECO:0000313" key="3">
    <source>
        <dbReference type="RefSeq" id="XP_010769015.1"/>
    </source>
</evidence>
<feature type="compositionally biased region" description="Basic and acidic residues" evidence="1">
    <location>
        <begin position="24"/>
        <end position="38"/>
    </location>
</feature>
<sequence>KYQSVCVAYCLLVCPESTRSRQQHQKEQRADRSRERRPPRPVRKVHRAAPSSETTAKPVISPASWRDGQKLVKMVLGPVPKLPREEELPADRLSRA</sequence>
<dbReference type="GO" id="GO:0034453">
    <property type="term" value="P:microtubule anchoring"/>
    <property type="evidence" value="ECO:0007669"/>
    <property type="project" value="InterPro"/>
</dbReference>